<evidence type="ECO:0000313" key="2">
    <source>
        <dbReference type="Proteomes" id="UP001208570"/>
    </source>
</evidence>
<sequence length="87" mass="10211">MAQNMKVTDTDVSYISILQEKREKPKLIQVHLATVSQKRAMLQITNLIIASDNEDKKKLFITSDPSMKVRRRNKELRKELTERLIKD</sequence>
<dbReference type="EMBL" id="JAODUP010000759">
    <property type="protein sequence ID" value="KAK2144405.1"/>
    <property type="molecule type" value="Genomic_DNA"/>
</dbReference>
<comment type="caution">
    <text evidence="1">The sequence shown here is derived from an EMBL/GenBank/DDBJ whole genome shotgun (WGS) entry which is preliminary data.</text>
</comment>
<keyword evidence="2" id="KW-1185">Reference proteome</keyword>
<evidence type="ECO:0000313" key="1">
    <source>
        <dbReference type="EMBL" id="KAK2144405.1"/>
    </source>
</evidence>
<name>A0AAD9J1U5_9ANNE</name>
<gene>
    <name evidence="1" type="ORF">LSH36_759g01051</name>
</gene>
<protein>
    <submittedName>
        <fullName evidence="1">Uncharacterized protein</fullName>
    </submittedName>
</protein>
<dbReference type="Proteomes" id="UP001208570">
    <property type="component" value="Unassembled WGS sequence"/>
</dbReference>
<accession>A0AAD9J1U5</accession>
<dbReference type="AlphaFoldDB" id="A0AAD9J1U5"/>
<proteinExistence type="predicted"/>
<reference evidence="1" key="1">
    <citation type="journal article" date="2023" name="Mol. Biol. Evol.">
        <title>Third-Generation Sequencing Reveals the Adaptive Role of the Epigenome in Three Deep-Sea Polychaetes.</title>
        <authorList>
            <person name="Perez M."/>
            <person name="Aroh O."/>
            <person name="Sun Y."/>
            <person name="Lan Y."/>
            <person name="Juniper S.K."/>
            <person name="Young C.R."/>
            <person name="Angers B."/>
            <person name="Qian P.Y."/>
        </authorList>
    </citation>
    <scope>NUCLEOTIDE SEQUENCE</scope>
    <source>
        <strain evidence="1">P08H-3</strain>
    </source>
</reference>
<organism evidence="1 2">
    <name type="scientific">Paralvinella palmiformis</name>
    <dbReference type="NCBI Taxonomy" id="53620"/>
    <lineage>
        <taxon>Eukaryota</taxon>
        <taxon>Metazoa</taxon>
        <taxon>Spiralia</taxon>
        <taxon>Lophotrochozoa</taxon>
        <taxon>Annelida</taxon>
        <taxon>Polychaeta</taxon>
        <taxon>Sedentaria</taxon>
        <taxon>Canalipalpata</taxon>
        <taxon>Terebellida</taxon>
        <taxon>Terebelliformia</taxon>
        <taxon>Alvinellidae</taxon>
        <taxon>Paralvinella</taxon>
    </lineage>
</organism>